<protein>
    <submittedName>
        <fullName evidence="5">Long-chain fatty acid--CoA ligase</fullName>
    </submittedName>
</protein>
<dbReference type="InterPro" id="IPR020845">
    <property type="entry name" value="AMP-binding_CS"/>
</dbReference>
<dbReference type="EMBL" id="CP110257">
    <property type="protein sequence ID" value="UZD55048.1"/>
    <property type="molecule type" value="Genomic_DNA"/>
</dbReference>
<feature type="domain" description="AMP-dependent synthetase/ligase" evidence="4">
    <location>
        <begin position="30"/>
        <end position="446"/>
    </location>
</feature>
<accession>A0ABY6MSQ7</accession>
<dbReference type="PANTHER" id="PTHR43272">
    <property type="entry name" value="LONG-CHAIN-FATTY-ACID--COA LIGASE"/>
    <property type="match status" value="1"/>
</dbReference>
<dbReference type="InterPro" id="IPR045851">
    <property type="entry name" value="AMP-bd_C_sf"/>
</dbReference>
<reference evidence="5" key="1">
    <citation type="submission" date="2022-10" db="EMBL/GenBank/DDBJ databases">
        <title>Complete genome sequence of Schlegelella aquatica LMG 23380.</title>
        <authorList>
            <person name="Musilova J."/>
            <person name="Kourilova X."/>
            <person name="Bezdicek M."/>
            <person name="Hermankova K."/>
            <person name="Obruca S."/>
            <person name="Sedlar K."/>
        </authorList>
    </citation>
    <scope>NUCLEOTIDE SEQUENCE</scope>
    <source>
        <strain evidence="5">LMG 23380</strain>
    </source>
</reference>
<organism evidence="5 6">
    <name type="scientific">Caldimonas aquatica</name>
    <dbReference type="NCBI Taxonomy" id="376175"/>
    <lineage>
        <taxon>Bacteria</taxon>
        <taxon>Pseudomonadati</taxon>
        <taxon>Pseudomonadota</taxon>
        <taxon>Betaproteobacteria</taxon>
        <taxon>Burkholderiales</taxon>
        <taxon>Sphaerotilaceae</taxon>
        <taxon>Caldimonas</taxon>
    </lineage>
</organism>
<dbReference type="InterPro" id="IPR000873">
    <property type="entry name" value="AMP-dep_synth/lig_dom"/>
</dbReference>
<evidence type="ECO:0000256" key="2">
    <source>
        <dbReference type="ARBA" id="ARBA00022840"/>
    </source>
</evidence>
<dbReference type="Proteomes" id="UP001163266">
    <property type="component" value="Chromosome"/>
</dbReference>
<name>A0ABY6MSQ7_9BURK</name>
<dbReference type="InterPro" id="IPR020459">
    <property type="entry name" value="AMP-binding"/>
</dbReference>
<evidence type="ECO:0000259" key="4">
    <source>
        <dbReference type="Pfam" id="PF00501"/>
    </source>
</evidence>
<dbReference type="PRINTS" id="PR00154">
    <property type="entry name" value="AMPBINDING"/>
</dbReference>
<keyword evidence="2" id="KW-0067">ATP-binding</keyword>
<sequence>MHSNPSVSAGALSTGAALPPDAVSTLAELFAWRVRTTPHGPAYRQAEATGRWRELTWREIGERVAAWRAALAALHLPRQARVAVLLPNGLDAVCIDQAALAEACVPVPMHLIDNPGSIAYILRDSEASVLVVQSRRQWDAIAALGEPMPALKHVVVVEAPELDESGPVRVVGAARWLDEAGARAPGEASTAGPGEDDLAAIVYTSGTTGKPKGVMLTHRNVLANVRATLQRVVPQPHEVFLSFLPLSHTFERTIGYYLPVAAGCTVAFARSVKDLPEDLRTVRPTILVSVPRIYERVYGQVQTVLAAWPWKQRLFEHAVRVGWRRFCRAQGLPLEQPAPAWLDALQWPLLDRLVARTLRAQFGGRLRIAVSGGAPLPPAIARCFLGLGVPIVQGYGMTETSPVVAANAPDDNDPYTVGRVLPGVEVRLGDNRELLVRGPSVMRGYWHREDDTRAAFVDGWLRTGDQAAIENGRLRILGRVKEIIVTSTGEKIAPADLEQAIAADPLFAQVWAFGDNRPFIGCAAVLEPARWAALARSLGLDPQQPASLEAEAARAAVVRRMRELTASFPHYAQPRGAILLLEPWTVENTLLTPTLKLKRKNLEARYAGAVERLYSSSRRG</sequence>
<dbReference type="CDD" id="cd05907">
    <property type="entry name" value="VL_LC_FACS_like"/>
    <property type="match status" value="1"/>
</dbReference>
<dbReference type="Gene3D" id="3.40.50.12780">
    <property type="entry name" value="N-terminal domain of ligase-like"/>
    <property type="match status" value="1"/>
</dbReference>
<dbReference type="InterPro" id="IPR042099">
    <property type="entry name" value="ANL_N_sf"/>
</dbReference>
<dbReference type="SUPFAM" id="SSF56801">
    <property type="entry name" value="Acetyl-CoA synthetase-like"/>
    <property type="match status" value="1"/>
</dbReference>
<proteinExistence type="predicted"/>
<evidence type="ECO:0000313" key="6">
    <source>
        <dbReference type="Proteomes" id="UP001163266"/>
    </source>
</evidence>
<keyword evidence="1" id="KW-0547">Nucleotide-binding</keyword>
<keyword evidence="5" id="KW-0436">Ligase</keyword>
<evidence type="ECO:0000256" key="3">
    <source>
        <dbReference type="ARBA" id="ARBA00024484"/>
    </source>
</evidence>
<dbReference type="PROSITE" id="PS00455">
    <property type="entry name" value="AMP_BINDING"/>
    <property type="match status" value="1"/>
</dbReference>
<gene>
    <name evidence="5" type="ORF">OMP39_00165</name>
</gene>
<dbReference type="Gene3D" id="3.30.300.30">
    <property type="match status" value="1"/>
</dbReference>
<dbReference type="GO" id="GO:0016874">
    <property type="term" value="F:ligase activity"/>
    <property type="evidence" value="ECO:0007669"/>
    <property type="project" value="UniProtKB-KW"/>
</dbReference>
<evidence type="ECO:0000256" key="1">
    <source>
        <dbReference type="ARBA" id="ARBA00022741"/>
    </source>
</evidence>
<keyword evidence="6" id="KW-1185">Reference proteome</keyword>
<evidence type="ECO:0000313" key="5">
    <source>
        <dbReference type="EMBL" id="UZD55048.1"/>
    </source>
</evidence>
<dbReference type="Pfam" id="PF23562">
    <property type="entry name" value="AMP-binding_C_3"/>
    <property type="match status" value="1"/>
</dbReference>
<dbReference type="Pfam" id="PF00501">
    <property type="entry name" value="AMP-binding"/>
    <property type="match status" value="1"/>
</dbReference>
<comment type="catalytic activity">
    <reaction evidence="3">
        <text>a long-chain fatty acid + ATP + CoA = a long-chain fatty acyl-CoA + AMP + diphosphate</text>
        <dbReference type="Rhea" id="RHEA:15421"/>
        <dbReference type="ChEBI" id="CHEBI:30616"/>
        <dbReference type="ChEBI" id="CHEBI:33019"/>
        <dbReference type="ChEBI" id="CHEBI:57287"/>
        <dbReference type="ChEBI" id="CHEBI:57560"/>
        <dbReference type="ChEBI" id="CHEBI:83139"/>
        <dbReference type="ChEBI" id="CHEBI:456215"/>
        <dbReference type="EC" id="6.2.1.3"/>
    </reaction>
    <physiologicalReaction direction="left-to-right" evidence="3">
        <dbReference type="Rhea" id="RHEA:15422"/>
    </physiologicalReaction>
</comment>
<dbReference type="PANTHER" id="PTHR43272:SF33">
    <property type="entry name" value="AMP-BINDING DOMAIN-CONTAINING PROTEIN-RELATED"/>
    <property type="match status" value="1"/>
</dbReference>